<gene>
    <name evidence="2" type="ORF">FZC85_01325</name>
</gene>
<accession>A0A5D4UL71</accession>
<dbReference type="AlphaFoldDB" id="A0A5D4UL71"/>
<organism evidence="2 3">
    <name type="scientific">Rossellomorea aquimaris</name>
    <dbReference type="NCBI Taxonomy" id="189382"/>
    <lineage>
        <taxon>Bacteria</taxon>
        <taxon>Bacillati</taxon>
        <taxon>Bacillota</taxon>
        <taxon>Bacilli</taxon>
        <taxon>Bacillales</taxon>
        <taxon>Bacillaceae</taxon>
        <taxon>Rossellomorea</taxon>
    </lineage>
</organism>
<feature type="transmembrane region" description="Helical" evidence="1">
    <location>
        <begin position="36"/>
        <end position="57"/>
    </location>
</feature>
<dbReference type="RefSeq" id="WP_148967410.1">
    <property type="nucleotide sequence ID" value="NZ_JBNIKW010000001.1"/>
</dbReference>
<sequence length="198" mass="22549">MKKGSVILILALASSVMIVALAFFQWELVHILTPFLMPFLWLVAGGFFLVILIFAVIDVFKNKNWIPFFIQVLTVIFMIFFPFTKVILEMDFKRNHDDRMSVVNKINEGAITPNVPYNDSIIHLPGEYQGVSKGGGDILVEKKEKDMKVLFFTFRGILDSFSGFVYSSSGERPRTGDFGGVFNKIEKLDEHWYFVSSG</sequence>
<evidence type="ECO:0000256" key="1">
    <source>
        <dbReference type="SAM" id="Phobius"/>
    </source>
</evidence>
<feature type="transmembrane region" description="Helical" evidence="1">
    <location>
        <begin position="69"/>
        <end position="88"/>
    </location>
</feature>
<comment type="caution">
    <text evidence="2">The sequence shown here is derived from an EMBL/GenBank/DDBJ whole genome shotgun (WGS) entry which is preliminary data.</text>
</comment>
<keyword evidence="1" id="KW-1133">Transmembrane helix</keyword>
<feature type="transmembrane region" description="Helical" evidence="1">
    <location>
        <begin position="6"/>
        <end position="24"/>
    </location>
</feature>
<dbReference type="OrthoDB" id="2425792at2"/>
<dbReference type="Proteomes" id="UP000324269">
    <property type="component" value="Unassembled WGS sequence"/>
</dbReference>
<name>A0A5D4UL71_9BACI</name>
<evidence type="ECO:0000313" key="3">
    <source>
        <dbReference type="Proteomes" id="UP000324269"/>
    </source>
</evidence>
<keyword evidence="1" id="KW-0472">Membrane</keyword>
<proteinExistence type="predicted"/>
<dbReference type="EMBL" id="VTEZ01000001">
    <property type="protein sequence ID" value="TYS88112.1"/>
    <property type="molecule type" value="Genomic_DNA"/>
</dbReference>
<evidence type="ECO:0000313" key="2">
    <source>
        <dbReference type="EMBL" id="TYS88112.1"/>
    </source>
</evidence>
<reference evidence="2 3" key="1">
    <citation type="submission" date="2019-08" db="EMBL/GenBank/DDBJ databases">
        <title>Bacillus genomes from the desert of Cuatro Cienegas, Coahuila.</title>
        <authorList>
            <person name="Olmedo-Alvarez G."/>
        </authorList>
    </citation>
    <scope>NUCLEOTIDE SEQUENCE [LARGE SCALE GENOMIC DNA]</scope>
    <source>
        <strain evidence="2 3">CH87b_3T</strain>
    </source>
</reference>
<keyword evidence="1" id="KW-0812">Transmembrane</keyword>
<protein>
    <submittedName>
        <fullName evidence="2">Uncharacterized protein</fullName>
    </submittedName>
</protein>